<sequence>MHGPHGVHGAPAGASWLPWRSLLPALLVSLVVHVLLLFVLRVPRDAHALRPVLVVTLTTASVERPAAAPQPLPAPPALPVPQPPVEPRPRAAVPAPAAAPPEPAPQPVEQAAARPDTSFHPPEEQAQGPVPQGVPDVREIAPQLVGRRLQVSVWVDPSGAVQRAEVTPNELTPEQVSLLEQAIAQVRFTPARPQDRPAAAELRTLLCFDDAGQLDVASSQCWKPQLVEGR</sequence>
<protein>
    <recommendedName>
        <fullName evidence="5">TonB family protein</fullName>
    </recommendedName>
</protein>
<evidence type="ECO:0000256" key="2">
    <source>
        <dbReference type="SAM" id="Phobius"/>
    </source>
</evidence>
<organism evidence="3 4">
    <name type="scientific">Ramlibacter monticola</name>
    <dbReference type="NCBI Taxonomy" id="1926872"/>
    <lineage>
        <taxon>Bacteria</taxon>
        <taxon>Pseudomonadati</taxon>
        <taxon>Pseudomonadota</taxon>
        <taxon>Betaproteobacteria</taxon>
        <taxon>Burkholderiales</taxon>
        <taxon>Comamonadaceae</taxon>
        <taxon>Ramlibacter</taxon>
    </lineage>
</organism>
<evidence type="ECO:0000313" key="3">
    <source>
        <dbReference type="EMBL" id="MBL0394860.1"/>
    </source>
</evidence>
<reference evidence="3 4" key="1">
    <citation type="journal article" date="2017" name="Int. J. Syst. Evol. Microbiol.">
        <title>Ramlibacter monticola sp. nov., isolated from forest soil.</title>
        <authorList>
            <person name="Chaudhary D.K."/>
            <person name="Kim J."/>
        </authorList>
    </citation>
    <scope>NUCLEOTIDE SEQUENCE [LARGE SCALE GENOMIC DNA]</scope>
    <source>
        <strain evidence="3 4">KACC 19175</strain>
    </source>
</reference>
<dbReference type="Proteomes" id="UP000599109">
    <property type="component" value="Unassembled WGS sequence"/>
</dbReference>
<feature type="compositionally biased region" description="Pro residues" evidence="1">
    <location>
        <begin position="68"/>
        <end position="86"/>
    </location>
</feature>
<gene>
    <name evidence="3" type="ORF">JJ685_27220</name>
</gene>
<proteinExistence type="predicted"/>
<keyword evidence="2" id="KW-0472">Membrane</keyword>
<keyword evidence="4" id="KW-1185">Reference proteome</keyword>
<comment type="caution">
    <text evidence="3">The sequence shown here is derived from an EMBL/GenBank/DDBJ whole genome shotgun (WGS) entry which is preliminary data.</text>
</comment>
<accession>A0A937CVK7</accession>
<feature type="compositionally biased region" description="Pro residues" evidence="1">
    <location>
        <begin position="97"/>
        <end position="106"/>
    </location>
</feature>
<keyword evidence="2" id="KW-0812">Transmembrane</keyword>
<dbReference type="AlphaFoldDB" id="A0A937CVK7"/>
<feature type="transmembrane region" description="Helical" evidence="2">
    <location>
        <begin position="22"/>
        <end position="40"/>
    </location>
</feature>
<evidence type="ECO:0000256" key="1">
    <source>
        <dbReference type="SAM" id="MobiDB-lite"/>
    </source>
</evidence>
<evidence type="ECO:0008006" key="5">
    <source>
        <dbReference type="Google" id="ProtNLM"/>
    </source>
</evidence>
<dbReference type="RefSeq" id="WP_201677531.1">
    <property type="nucleotide sequence ID" value="NZ_JAEQNE010000010.1"/>
</dbReference>
<keyword evidence="2" id="KW-1133">Transmembrane helix</keyword>
<dbReference type="EMBL" id="JAEQNE010000010">
    <property type="protein sequence ID" value="MBL0394860.1"/>
    <property type="molecule type" value="Genomic_DNA"/>
</dbReference>
<name>A0A937CVK7_9BURK</name>
<feature type="region of interest" description="Disordered" evidence="1">
    <location>
        <begin position="66"/>
        <end position="135"/>
    </location>
</feature>
<evidence type="ECO:0000313" key="4">
    <source>
        <dbReference type="Proteomes" id="UP000599109"/>
    </source>
</evidence>